<organism evidence="3 4">
    <name type="scientific">Phaeospirillum tilakii</name>
    <dbReference type="NCBI Taxonomy" id="741673"/>
    <lineage>
        <taxon>Bacteria</taxon>
        <taxon>Pseudomonadati</taxon>
        <taxon>Pseudomonadota</taxon>
        <taxon>Alphaproteobacteria</taxon>
        <taxon>Rhodospirillales</taxon>
        <taxon>Rhodospirillaceae</taxon>
        <taxon>Phaeospirillum</taxon>
    </lineage>
</organism>
<name>A0ABW5CBT3_9PROT</name>
<dbReference type="InterPro" id="IPR050194">
    <property type="entry name" value="Glycosyltransferase_grp1"/>
</dbReference>
<evidence type="ECO:0000259" key="1">
    <source>
        <dbReference type="Pfam" id="PF00534"/>
    </source>
</evidence>
<keyword evidence="3" id="KW-0808">Transferase</keyword>
<evidence type="ECO:0000313" key="4">
    <source>
        <dbReference type="Proteomes" id="UP001597296"/>
    </source>
</evidence>
<gene>
    <name evidence="3" type="ORF">ACFSNB_06670</name>
</gene>
<dbReference type="PANTHER" id="PTHR45947:SF3">
    <property type="entry name" value="SULFOQUINOVOSYL TRANSFERASE SQD2"/>
    <property type="match status" value="1"/>
</dbReference>
<feature type="domain" description="Glycosyltransferase subfamily 4-like N-terminal" evidence="2">
    <location>
        <begin position="21"/>
        <end position="136"/>
    </location>
</feature>
<dbReference type="PANTHER" id="PTHR45947">
    <property type="entry name" value="SULFOQUINOVOSYL TRANSFERASE SQD2"/>
    <property type="match status" value="1"/>
</dbReference>
<evidence type="ECO:0000313" key="3">
    <source>
        <dbReference type="EMBL" id="MFD2233483.1"/>
    </source>
</evidence>
<proteinExistence type="predicted"/>
<sequence length="422" mass="45798">MRILYVVHSYPPFEVSGTPLIARQYARQAREAGLSVAVAFGDPGRPLAAQDDGIKLIPLPLAANWPVAAYTASLDAAPRLEALRAFRPDLIHILDWVNLPAGLLATARDLGVPVLRHVWNLEDFCPFNEPLLFDPAGRPCRLPVAAEQCGECLARRYGRVQLTLDGPIDQLIERLQAMRGQIRADFARAIAARAPAFAEHCRIYRRLLFPCASFERSLAPLLDPVLPRRVIEHGIDVPVAPAVASPRQGPLRGLFLGPCTTRKGWGVVEQAFARLAELYPGRFSLTAYGAPEPAGPLPPGLTLRPAFAPDRLDAVLAEADLGLVPSPFETFSRACREMLARGVPVVGSDAFGIPDIVRDGDNGLLIGEPTVEGLVAAVGRVLEQPDLLERLRAGARATRVRTPAEEFAELLALYRETCPGRA</sequence>
<dbReference type="InterPro" id="IPR028098">
    <property type="entry name" value="Glyco_trans_4-like_N"/>
</dbReference>
<dbReference type="GO" id="GO:0016757">
    <property type="term" value="F:glycosyltransferase activity"/>
    <property type="evidence" value="ECO:0007669"/>
    <property type="project" value="UniProtKB-KW"/>
</dbReference>
<dbReference type="EC" id="2.4.-.-" evidence="3"/>
<evidence type="ECO:0000259" key="2">
    <source>
        <dbReference type="Pfam" id="PF13579"/>
    </source>
</evidence>
<protein>
    <submittedName>
        <fullName evidence="3">Glycosyltransferase</fullName>
        <ecNumber evidence="3">2.4.-.-</ecNumber>
    </submittedName>
</protein>
<dbReference type="SUPFAM" id="SSF53756">
    <property type="entry name" value="UDP-Glycosyltransferase/glycogen phosphorylase"/>
    <property type="match status" value="1"/>
</dbReference>
<keyword evidence="3" id="KW-0328">Glycosyltransferase</keyword>
<dbReference type="EMBL" id="JBHUIY010000009">
    <property type="protein sequence ID" value="MFD2233483.1"/>
    <property type="molecule type" value="Genomic_DNA"/>
</dbReference>
<dbReference type="Gene3D" id="3.40.50.2000">
    <property type="entry name" value="Glycogen Phosphorylase B"/>
    <property type="match status" value="2"/>
</dbReference>
<feature type="domain" description="Glycosyl transferase family 1" evidence="1">
    <location>
        <begin position="310"/>
        <end position="396"/>
    </location>
</feature>
<dbReference type="RefSeq" id="WP_377315256.1">
    <property type="nucleotide sequence ID" value="NZ_JBHUIY010000009.1"/>
</dbReference>
<keyword evidence="4" id="KW-1185">Reference proteome</keyword>
<dbReference type="Pfam" id="PF13579">
    <property type="entry name" value="Glyco_trans_4_4"/>
    <property type="match status" value="1"/>
</dbReference>
<dbReference type="Proteomes" id="UP001597296">
    <property type="component" value="Unassembled WGS sequence"/>
</dbReference>
<accession>A0ABW5CBT3</accession>
<dbReference type="InterPro" id="IPR001296">
    <property type="entry name" value="Glyco_trans_1"/>
</dbReference>
<comment type="caution">
    <text evidence="3">The sequence shown here is derived from an EMBL/GenBank/DDBJ whole genome shotgun (WGS) entry which is preliminary data.</text>
</comment>
<dbReference type="Pfam" id="PF00534">
    <property type="entry name" value="Glycos_transf_1"/>
    <property type="match status" value="1"/>
</dbReference>
<reference evidence="4" key="1">
    <citation type="journal article" date="2019" name="Int. J. Syst. Evol. Microbiol.">
        <title>The Global Catalogue of Microorganisms (GCM) 10K type strain sequencing project: providing services to taxonomists for standard genome sequencing and annotation.</title>
        <authorList>
            <consortium name="The Broad Institute Genomics Platform"/>
            <consortium name="The Broad Institute Genome Sequencing Center for Infectious Disease"/>
            <person name="Wu L."/>
            <person name="Ma J."/>
        </authorList>
    </citation>
    <scope>NUCLEOTIDE SEQUENCE [LARGE SCALE GENOMIC DNA]</scope>
    <source>
        <strain evidence="4">KCTC 15012</strain>
    </source>
</reference>